<dbReference type="SUPFAM" id="SSF54292">
    <property type="entry name" value="2Fe-2S ferredoxin-like"/>
    <property type="match status" value="1"/>
</dbReference>
<feature type="transmembrane region" description="Helical" evidence="4">
    <location>
        <begin position="171"/>
        <end position="192"/>
    </location>
</feature>
<comment type="subcellular location">
    <subcellularLocation>
        <location evidence="1">Cell membrane</location>
        <topology evidence="1">Multi-pass membrane protein</topology>
    </subcellularLocation>
</comment>
<evidence type="ECO:0000256" key="4">
    <source>
        <dbReference type="SAM" id="Phobius"/>
    </source>
</evidence>
<evidence type="ECO:0000256" key="1">
    <source>
        <dbReference type="ARBA" id="ARBA00004651"/>
    </source>
</evidence>
<dbReference type="AlphaFoldDB" id="A0A3B9IMA4"/>
<dbReference type="GO" id="GO:0035556">
    <property type="term" value="P:intracellular signal transduction"/>
    <property type="evidence" value="ECO:0007669"/>
    <property type="project" value="InterPro"/>
</dbReference>
<evidence type="ECO:0000256" key="3">
    <source>
        <dbReference type="ARBA" id="ARBA00023136"/>
    </source>
</evidence>
<dbReference type="Gene3D" id="3.10.20.30">
    <property type="match status" value="1"/>
</dbReference>
<feature type="transmembrane region" description="Helical" evidence="4">
    <location>
        <begin position="54"/>
        <end position="76"/>
    </location>
</feature>
<reference evidence="7 8" key="1">
    <citation type="journal article" date="2018" name="Nat. Biotechnol.">
        <title>A standardized bacterial taxonomy based on genome phylogeny substantially revises the tree of life.</title>
        <authorList>
            <person name="Parks D.H."/>
            <person name="Chuvochina M."/>
            <person name="Waite D.W."/>
            <person name="Rinke C."/>
            <person name="Skarshewski A."/>
            <person name="Chaumeil P.A."/>
            <person name="Hugenholtz P."/>
        </authorList>
    </citation>
    <scope>NUCLEOTIDE SEQUENCE [LARGE SCALE GENOMIC DNA]</scope>
    <source>
        <strain evidence="7">UBA8739</strain>
    </source>
</reference>
<dbReference type="InterPro" id="IPR001054">
    <property type="entry name" value="A/G_cyclase"/>
</dbReference>
<comment type="caution">
    <text evidence="7">The sequence shown here is derived from an EMBL/GenBank/DDBJ whole genome shotgun (WGS) entry which is preliminary data.</text>
</comment>
<dbReference type="Pfam" id="PF00111">
    <property type="entry name" value="Fer2"/>
    <property type="match status" value="1"/>
</dbReference>
<dbReference type="PROSITE" id="PS50125">
    <property type="entry name" value="GUANYLATE_CYCLASE_2"/>
    <property type="match status" value="1"/>
</dbReference>
<evidence type="ECO:0000256" key="2">
    <source>
        <dbReference type="ARBA" id="ARBA00022475"/>
    </source>
</evidence>
<dbReference type="EMBL" id="DMAI01000209">
    <property type="protein sequence ID" value="HAE48359.1"/>
    <property type="molecule type" value="Genomic_DNA"/>
</dbReference>
<dbReference type="InterPro" id="IPR029787">
    <property type="entry name" value="Nucleotide_cyclase"/>
</dbReference>
<accession>A0A3B9IMA4</accession>
<sequence>MRPPAPVLARLRIISGIILFLYASCHFLTHASGILTAPAMEATSRVLLVPWKGWIGHTALYGAFTVHAALGLHALWRRRHLRMSAVEAWQLGLGLLIPLIVIRHAVSVRLGEMLYGLDDSYWRLLAGYWLPEAGINLFLQLLLLVVVWVHGCIGLYRWLRFKTWFMARSHLLLVAACLVPVLAVIGIAIAGADIQARAAAGDPELARMTAVAPEVAAAARAGLGPWVECLTGAWVLLVGGVLAGRLLRDGHARHFRAVRIRYAGPAAADGGETVVTVPRGWSVLEASLSARIPHASICGGQGRCSTCRVRVLDGRDQLPPPRAVEAEMLRRIRAPGDVRLACQLRPLTDLTVQPLIPPGARFTGAMVEDHTGAAGLVGHAREAMVVALFTDLRASTRLAAERTAYDALYLIERYVDVVTEAVTAAGGRVTGIAGDGVMSVFGGTGPVDDVPATCRAALAAAAAIWDGVEALSAELRHELDAPLRIGIGVHLGPSVVGTTGVTAPRPIQFLGDTGNVAARLEEATKAERCTLILSEATVAGVVAGGRGPGPAELGRIGHRVLDIRGRGGAIAVRIVATRAELDVIRGHRPG</sequence>
<dbReference type="CDD" id="cd00207">
    <property type="entry name" value="fer2"/>
    <property type="match status" value="1"/>
</dbReference>
<dbReference type="GO" id="GO:0051536">
    <property type="term" value="F:iron-sulfur cluster binding"/>
    <property type="evidence" value="ECO:0007669"/>
    <property type="project" value="InterPro"/>
</dbReference>
<feature type="domain" description="Guanylate cyclase" evidence="5">
    <location>
        <begin position="386"/>
        <end position="521"/>
    </location>
</feature>
<keyword evidence="3 4" id="KW-0472">Membrane</keyword>
<gene>
    <name evidence="7" type="ORF">DCK97_13150</name>
</gene>
<keyword evidence="4" id="KW-0812">Transmembrane</keyword>
<keyword evidence="4" id="KW-1133">Transmembrane helix</keyword>
<dbReference type="SUPFAM" id="SSF55073">
    <property type="entry name" value="Nucleotide cyclase"/>
    <property type="match status" value="1"/>
</dbReference>
<dbReference type="InterPro" id="IPR050697">
    <property type="entry name" value="Adenylyl/Guanylyl_Cyclase_3/4"/>
</dbReference>
<dbReference type="GO" id="GO:0004016">
    <property type="term" value="F:adenylate cyclase activity"/>
    <property type="evidence" value="ECO:0007669"/>
    <property type="project" value="UniProtKB-ARBA"/>
</dbReference>
<dbReference type="CDD" id="cd07302">
    <property type="entry name" value="CHD"/>
    <property type="match status" value="1"/>
</dbReference>
<dbReference type="GO" id="GO:0005886">
    <property type="term" value="C:plasma membrane"/>
    <property type="evidence" value="ECO:0007669"/>
    <property type="project" value="UniProtKB-SubCell"/>
</dbReference>
<dbReference type="InterPro" id="IPR001041">
    <property type="entry name" value="2Fe-2S_ferredoxin-type"/>
</dbReference>
<dbReference type="Proteomes" id="UP000257706">
    <property type="component" value="Unassembled WGS sequence"/>
</dbReference>
<evidence type="ECO:0000313" key="8">
    <source>
        <dbReference type="Proteomes" id="UP000257706"/>
    </source>
</evidence>
<proteinExistence type="predicted"/>
<feature type="transmembrane region" description="Helical" evidence="4">
    <location>
        <begin position="137"/>
        <end position="159"/>
    </location>
</feature>
<feature type="domain" description="2Fe-2S ferredoxin-type" evidence="6">
    <location>
        <begin position="256"/>
        <end position="358"/>
    </location>
</feature>
<dbReference type="InterPro" id="IPR034804">
    <property type="entry name" value="SQR/QFR_C/D"/>
</dbReference>
<evidence type="ECO:0000259" key="6">
    <source>
        <dbReference type="PROSITE" id="PS51085"/>
    </source>
</evidence>
<dbReference type="SMART" id="SM00044">
    <property type="entry name" value="CYCc"/>
    <property type="match status" value="1"/>
</dbReference>
<dbReference type="GO" id="GO:0006171">
    <property type="term" value="P:cAMP biosynthetic process"/>
    <property type="evidence" value="ECO:0007669"/>
    <property type="project" value="TreeGrafter"/>
</dbReference>
<dbReference type="SUPFAM" id="SSF81343">
    <property type="entry name" value="Fumarate reductase respiratory complex transmembrane subunits"/>
    <property type="match status" value="1"/>
</dbReference>
<protein>
    <submittedName>
        <fullName evidence="7">Adenylate/guanylate cyclase domain-containing protein</fullName>
    </submittedName>
</protein>
<organism evidence="7 8">
    <name type="scientific">Tistrella mobilis</name>
    <dbReference type="NCBI Taxonomy" id="171437"/>
    <lineage>
        <taxon>Bacteria</taxon>
        <taxon>Pseudomonadati</taxon>
        <taxon>Pseudomonadota</taxon>
        <taxon>Alphaproteobacteria</taxon>
        <taxon>Geminicoccales</taxon>
        <taxon>Geminicoccaceae</taxon>
        <taxon>Tistrella</taxon>
    </lineage>
</organism>
<feature type="transmembrane region" description="Helical" evidence="4">
    <location>
        <begin position="88"/>
        <end position="106"/>
    </location>
</feature>
<dbReference type="InterPro" id="IPR036010">
    <property type="entry name" value="2Fe-2S_ferredoxin-like_sf"/>
</dbReference>
<name>A0A3B9IMA4_9PROT</name>
<dbReference type="InterPro" id="IPR012675">
    <property type="entry name" value="Beta-grasp_dom_sf"/>
</dbReference>
<dbReference type="Pfam" id="PF00211">
    <property type="entry name" value="Guanylate_cyc"/>
    <property type="match status" value="1"/>
</dbReference>
<feature type="transmembrane region" description="Helical" evidence="4">
    <location>
        <begin position="12"/>
        <end position="34"/>
    </location>
</feature>
<dbReference type="PANTHER" id="PTHR43081">
    <property type="entry name" value="ADENYLATE CYCLASE, TERMINAL-DIFFERENTIATION SPECIFIC-RELATED"/>
    <property type="match status" value="1"/>
</dbReference>
<dbReference type="Gene3D" id="3.30.70.1230">
    <property type="entry name" value="Nucleotide cyclase"/>
    <property type="match status" value="1"/>
</dbReference>
<dbReference type="PROSITE" id="PS51085">
    <property type="entry name" value="2FE2S_FER_2"/>
    <property type="match status" value="1"/>
</dbReference>
<evidence type="ECO:0000313" key="7">
    <source>
        <dbReference type="EMBL" id="HAE48359.1"/>
    </source>
</evidence>
<evidence type="ECO:0000259" key="5">
    <source>
        <dbReference type="PROSITE" id="PS50125"/>
    </source>
</evidence>
<keyword evidence="2" id="KW-1003">Cell membrane</keyword>
<dbReference type="PANTHER" id="PTHR43081:SF17">
    <property type="entry name" value="BLL5647 PROTEIN"/>
    <property type="match status" value="1"/>
</dbReference>